<dbReference type="InterPro" id="IPR011683">
    <property type="entry name" value="Glyco_hydro_53"/>
</dbReference>
<organism evidence="8 9">
    <name type="scientific">Cellulomonas oligotrophica</name>
    <dbReference type="NCBI Taxonomy" id="931536"/>
    <lineage>
        <taxon>Bacteria</taxon>
        <taxon>Bacillati</taxon>
        <taxon>Actinomycetota</taxon>
        <taxon>Actinomycetes</taxon>
        <taxon>Micrococcales</taxon>
        <taxon>Cellulomonadaceae</taxon>
        <taxon>Cellulomonas</taxon>
    </lineage>
</organism>
<keyword evidence="10" id="KW-1185">Reference proteome</keyword>
<comment type="catalytic activity">
    <reaction evidence="1 6">
        <text>The enzyme specifically hydrolyzes (1-&gt;4)-beta-D-galactosidic linkages in type I arabinogalactans.</text>
        <dbReference type="EC" id="3.2.1.89"/>
    </reaction>
</comment>
<accession>A0A7Y9JZ54</accession>
<evidence type="ECO:0000256" key="6">
    <source>
        <dbReference type="RuleBase" id="RU361192"/>
    </source>
</evidence>
<dbReference type="GO" id="GO:0015926">
    <property type="term" value="F:glucosidase activity"/>
    <property type="evidence" value="ECO:0007669"/>
    <property type="project" value="InterPro"/>
</dbReference>
<dbReference type="EMBL" id="JACCBK010000001">
    <property type="protein sequence ID" value="NYD87512.1"/>
    <property type="molecule type" value="Genomic_DNA"/>
</dbReference>
<sequence length="533" mass="55528">MRTSTRRLARAVATALGVVLIGTTLAGPAQAAPTITNPGFESSGSALTGWTVTGTTSAATVAGSGAHGGSRRANLWSAGAYTTELRQTVTGLSAGWWTLRVWARSGSATPGQALDVTRIGLEGCGAAWRYQTVPSTEQDDGWVQVAVSAYATGSSCTVSLRTSTTVGGAWAHFDDVTVTAGRITRPVRGMDMSSVPKNQAFGAVYRTADDVAGDPVTILRDAGVNYARLKVWVNPADGFNDKARVLAMARRVDAAGMGLLVDFHYSDTWADPGAQKVPAAWASYDLTRLANAVAAHTTDVLTALKNQGTPADMVQIGNEINPGMLVTGGAASGAVSSWSNLGTLLKAGANATRAVQPDAKIVLHLTNLDSGVSTLQWWYSQAQAQGVPFDVIGLSFYGYWHGSLADLQAGATTLLAAFPGKQLAVVETAYGFTTAQDDAHANIFSSASVVPGFPATAAGQASYLRAVQNVVAGLPGNRGLGVFYWEGTWTAVAGSGWDPTAPASGNGWENQAVFDFHDRLLQVRWEFAPDPAA</sequence>
<protein>
    <recommendedName>
        <fullName evidence="3 6">Arabinogalactan endo-beta-1,4-galactanase</fullName>
        <ecNumber evidence="3 6">3.2.1.89</ecNumber>
    </recommendedName>
</protein>
<dbReference type="PANTHER" id="PTHR34983:SF1">
    <property type="entry name" value="ARABINOGALACTAN ENDO-BETA-1,4-GALACTANASE A"/>
    <property type="match status" value="1"/>
</dbReference>
<feature type="signal peptide" evidence="6">
    <location>
        <begin position="1"/>
        <end position="31"/>
    </location>
</feature>
<keyword evidence="5 6" id="KW-0326">Glycosidase</keyword>
<dbReference type="GO" id="GO:0031218">
    <property type="term" value="F:arabinogalactan endo-1,4-beta-galactosidase activity"/>
    <property type="evidence" value="ECO:0007669"/>
    <property type="project" value="UniProtKB-EC"/>
</dbReference>
<dbReference type="PANTHER" id="PTHR34983">
    <property type="entry name" value="ARABINOGALACTAN ENDO-BETA-1,4-GALACTANASE A"/>
    <property type="match status" value="1"/>
</dbReference>
<dbReference type="Proteomes" id="UP000618382">
    <property type="component" value="Unassembled WGS sequence"/>
</dbReference>
<comment type="similarity">
    <text evidence="2 6">Belongs to the glycosyl hydrolase 53 family.</text>
</comment>
<dbReference type="GO" id="GO:0045490">
    <property type="term" value="P:pectin catabolic process"/>
    <property type="evidence" value="ECO:0007669"/>
    <property type="project" value="TreeGrafter"/>
</dbReference>
<evidence type="ECO:0000256" key="3">
    <source>
        <dbReference type="ARBA" id="ARBA00012556"/>
    </source>
</evidence>
<dbReference type="EMBL" id="BONN01000007">
    <property type="protein sequence ID" value="GIG33390.1"/>
    <property type="molecule type" value="Genomic_DNA"/>
</dbReference>
<dbReference type="AlphaFoldDB" id="A0A7Y9JZ54"/>
<evidence type="ECO:0000256" key="1">
    <source>
        <dbReference type="ARBA" id="ARBA00001695"/>
    </source>
</evidence>
<name>A0A7Y9JZ54_9CELL</name>
<reference evidence="8 9" key="1">
    <citation type="submission" date="2020-07" db="EMBL/GenBank/DDBJ databases">
        <title>Sequencing the genomes of 1000 actinobacteria strains.</title>
        <authorList>
            <person name="Klenk H.-P."/>
        </authorList>
    </citation>
    <scope>NUCLEOTIDE SEQUENCE [LARGE SCALE GENOMIC DNA]</scope>
    <source>
        <strain evidence="8 9">DSM 24482</strain>
    </source>
</reference>
<keyword evidence="6" id="KW-0732">Signal</keyword>
<dbReference type="Proteomes" id="UP000577956">
    <property type="component" value="Unassembled WGS sequence"/>
</dbReference>
<dbReference type="RefSeq" id="WP_140459837.1">
    <property type="nucleotide sequence ID" value="NZ_BAABFI010000007.1"/>
</dbReference>
<proteinExistence type="inferred from homology"/>
<evidence type="ECO:0000313" key="10">
    <source>
        <dbReference type="Proteomes" id="UP000618382"/>
    </source>
</evidence>
<evidence type="ECO:0000256" key="4">
    <source>
        <dbReference type="ARBA" id="ARBA00022801"/>
    </source>
</evidence>
<feature type="chain" id="PRO_5031604426" description="Arabinogalactan endo-beta-1,4-galactanase" evidence="6">
    <location>
        <begin position="32"/>
        <end position="533"/>
    </location>
</feature>
<dbReference type="InterPro" id="IPR017853">
    <property type="entry name" value="GH"/>
</dbReference>
<dbReference type="SUPFAM" id="SSF51445">
    <property type="entry name" value="(Trans)glycosidases"/>
    <property type="match status" value="1"/>
</dbReference>
<evidence type="ECO:0000313" key="8">
    <source>
        <dbReference type="EMBL" id="NYD87512.1"/>
    </source>
</evidence>
<dbReference type="Pfam" id="PF07745">
    <property type="entry name" value="Glyco_hydro_53"/>
    <property type="match status" value="1"/>
</dbReference>
<dbReference type="Gene3D" id="2.60.120.260">
    <property type="entry name" value="Galactose-binding domain-like"/>
    <property type="match status" value="1"/>
</dbReference>
<evidence type="ECO:0000313" key="9">
    <source>
        <dbReference type="Proteomes" id="UP000577956"/>
    </source>
</evidence>
<gene>
    <name evidence="8" type="ORF">BKA21_003061</name>
    <name evidence="7" type="ORF">Col01nite_25490</name>
</gene>
<comment type="caution">
    <text evidence="8">The sequence shown here is derived from an EMBL/GenBank/DDBJ whole genome shotgun (WGS) entry which is preliminary data.</text>
</comment>
<keyword evidence="4 6" id="KW-0378">Hydrolase</keyword>
<evidence type="ECO:0000313" key="7">
    <source>
        <dbReference type="EMBL" id="GIG33390.1"/>
    </source>
</evidence>
<reference evidence="7 10" key="2">
    <citation type="submission" date="2021-01" db="EMBL/GenBank/DDBJ databases">
        <title>Whole genome shotgun sequence of Cellulomonas oligotrophica NBRC 109435.</title>
        <authorList>
            <person name="Komaki H."/>
            <person name="Tamura T."/>
        </authorList>
    </citation>
    <scope>NUCLEOTIDE SEQUENCE [LARGE SCALE GENOMIC DNA]</scope>
    <source>
        <strain evidence="7 10">NBRC 109435</strain>
    </source>
</reference>
<evidence type="ECO:0000256" key="5">
    <source>
        <dbReference type="ARBA" id="ARBA00023295"/>
    </source>
</evidence>
<dbReference type="EC" id="3.2.1.89" evidence="3 6"/>
<dbReference type="Gene3D" id="3.20.20.80">
    <property type="entry name" value="Glycosidases"/>
    <property type="match status" value="1"/>
</dbReference>
<evidence type="ECO:0000256" key="2">
    <source>
        <dbReference type="ARBA" id="ARBA00010687"/>
    </source>
</evidence>